<dbReference type="OrthoDB" id="202415at2759"/>
<reference evidence="3" key="1">
    <citation type="journal article" date="2023" name="Plant J.">
        <title>The genome of the king protea, Protea cynaroides.</title>
        <authorList>
            <person name="Chang J."/>
            <person name="Duong T.A."/>
            <person name="Schoeman C."/>
            <person name="Ma X."/>
            <person name="Roodt D."/>
            <person name="Barker N."/>
            <person name="Li Z."/>
            <person name="Van de Peer Y."/>
            <person name="Mizrachi E."/>
        </authorList>
    </citation>
    <scope>NUCLEOTIDE SEQUENCE</scope>
    <source>
        <tissue evidence="3">Young leaves</tissue>
    </source>
</reference>
<keyword evidence="1" id="KW-1133">Transmembrane helix</keyword>
<dbReference type="Pfam" id="PF05686">
    <property type="entry name" value="Glyco_transf_90"/>
    <property type="match status" value="1"/>
</dbReference>
<dbReference type="EMBL" id="JAMYWD010000011">
    <property type="protein sequence ID" value="KAJ4955055.1"/>
    <property type="molecule type" value="Genomic_DNA"/>
</dbReference>
<dbReference type="AlphaFoldDB" id="A0A9Q0JYB0"/>
<keyword evidence="1" id="KW-0812">Transmembrane</keyword>
<evidence type="ECO:0000256" key="1">
    <source>
        <dbReference type="SAM" id="Phobius"/>
    </source>
</evidence>
<feature type="transmembrane region" description="Helical" evidence="1">
    <location>
        <begin position="40"/>
        <end position="58"/>
    </location>
</feature>
<accession>A0A9Q0JYB0</accession>
<evidence type="ECO:0000313" key="3">
    <source>
        <dbReference type="EMBL" id="KAJ4955055.1"/>
    </source>
</evidence>
<keyword evidence="1" id="KW-0472">Membrane</keyword>
<organism evidence="3 4">
    <name type="scientific">Protea cynaroides</name>
    <dbReference type="NCBI Taxonomy" id="273540"/>
    <lineage>
        <taxon>Eukaryota</taxon>
        <taxon>Viridiplantae</taxon>
        <taxon>Streptophyta</taxon>
        <taxon>Embryophyta</taxon>
        <taxon>Tracheophyta</taxon>
        <taxon>Spermatophyta</taxon>
        <taxon>Magnoliopsida</taxon>
        <taxon>Proteales</taxon>
        <taxon>Proteaceae</taxon>
        <taxon>Protea</taxon>
    </lineage>
</organism>
<dbReference type="InterPro" id="IPR006598">
    <property type="entry name" value="CAP10"/>
</dbReference>
<sequence length="512" mass="59872">MESMGENSKRLQSVFSVFPEAYRHFSETIWPIFKKGPFKTILIFLLFFVAAIIVSLWTNTSLTDGGMLSSFLPSKQSEEIPEFPFNCSNIDISKGCPSGTHHHQNHTSSPSDEECPHYFRWIHENLRPWKERGGITREMVERAKHTANFRLLIVNGTVYVERYSPAFQTRDVFTWWGILQMMRRYPGKLPDLDLMFDCDDQPVIRSDDYKGPLASAPPPLFRYCADDTTLDIVFPDWSFWGWPEVNIKPWGPLSKQLMKANKMKWSKKEPYAHWKGNPYTSQNRLDLLKCNLSRQQDWNARIYVQDWEKETREGFKNSDLTKQCTHRYKIYVEGRGWSVSEKYILACNSLALVVKPRYYDFFSRSLMPLKHYWPIKENDLCRSIKFSVDFGNSHKPVAQEIGNLGSKFVQEELKMEYVYDYMFHLLNEYSKLLMYKPTVPERAVEFCSEIMGCPASGLVKQFMKQAVVMAPSNTDPCNMPPPFNSTTLRAFLDKKENQEKDVQTWENQNGQH</sequence>
<evidence type="ECO:0000313" key="4">
    <source>
        <dbReference type="Proteomes" id="UP001141806"/>
    </source>
</evidence>
<dbReference type="SMART" id="SM00672">
    <property type="entry name" value="CAP10"/>
    <property type="match status" value="1"/>
</dbReference>
<dbReference type="PANTHER" id="PTHR12203:SF99">
    <property type="entry name" value="OS04G0534100 PROTEIN"/>
    <property type="match status" value="1"/>
</dbReference>
<dbReference type="InterPro" id="IPR051091">
    <property type="entry name" value="O-Glucosyltr/Glycosyltrsf_90"/>
</dbReference>
<gene>
    <name evidence="3" type="ORF">NE237_011838</name>
</gene>
<name>A0A9Q0JYB0_9MAGN</name>
<protein>
    <recommendedName>
        <fullName evidence="2">Glycosyl transferase CAP10 domain-containing protein</fullName>
    </recommendedName>
</protein>
<evidence type="ECO:0000259" key="2">
    <source>
        <dbReference type="SMART" id="SM00672"/>
    </source>
</evidence>
<dbReference type="Proteomes" id="UP001141806">
    <property type="component" value="Unassembled WGS sequence"/>
</dbReference>
<proteinExistence type="predicted"/>
<feature type="domain" description="Glycosyl transferase CAP10" evidence="2">
    <location>
        <begin position="188"/>
        <end position="436"/>
    </location>
</feature>
<comment type="caution">
    <text evidence="3">The sequence shown here is derived from an EMBL/GenBank/DDBJ whole genome shotgun (WGS) entry which is preliminary data.</text>
</comment>
<keyword evidence="4" id="KW-1185">Reference proteome</keyword>
<dbReference type="PANTHER" id="PTHR12203">
    <property type="entry name" value="KDEL LYS-ASP-GLU-LEU CONTAINING - RELATED"/>
    <property type="match status" value="1"/>
</dbReference>